<sequence length="544" mass="58680">MRRSIDTAPRDGENIWIEDAAGAVEAGHWSPKAGRWIGKDGSPICFSPTHWCPETEDVDPEDEKSGSSLVAAVVLVPVIFVGVALLGAFDPFKAQTVLERTRIDGESTVGLDQRPEIAPGSLALFQRETTGTLMLAVPASTARAGQGRDADALRNDALPVELAGARKELDEAVQRTHTAEIAAEELRQSLQQEQARSAAFADELAGTRREIEARIAQARNADEVAAQHRDASAREIAELQQSLQREREKSTVLAKRVSAAQAAAASAEQERYAAQSRAAALASELAGIPRGSLTADGAAAEQSEAAGREIAELRQSLQQERERNAALAQQADGARSATANAEQQRRALEEAQAHAAALEGKLAQTRRDIEILNGQLREANDAVSQQRQAANREIAELRQSLQQERNKTEARERDLASVSRRTDERAPIEQRNEGPILSTAQNVIAAEPPMSPGQDEVEARLIPRARALLDQGNIGAARIVLELAAEKNIAQAIFMLAETYDPAVLSAWGAYGTRGEAAKARELYAKAQRSGIRGAKERLDALHH</sequence>
<name>A0A2M8R1N2_9BRAD</name>
<evidence type="ECO:0000256" key="3">
    <source>
        <dbReference type="SAM" id="Phobius"/>
    </source>
</evidence>
<dbReference type="EMBL" id="PGVG01000033">
    <property type="protein sequence ID" value="PJG51710.1"/>
    <property type="molecule type" value="Genomic_DNA"/>
</dbReference>
<feature type="region of interest" description="Disordered" evidence="2">
    <location>
        <begin position="327"/>
        <end position="352"/>
    </location>
</feature>
<keyword evidence="3" id="KW-0472">Membrane</keyword>
<evidence type="ECO:0000313" key="4">
    <source>
        <dbReference type="EMBL" id="PJG51710.1"/>
    </source>
</evidence>
<protein>
    <submittedName>
        <fullName evidence="4">Uncharacterized protein</fullName>
    </submittedName>
</protein>
<keyword evidence="1" id="KW-0175">Coiled coil</keyword>
<keyword evidence="3" id="KW-0812">Transmembrane</keyword>
<keyword evidence="3" id="KW-1133">Transmembrane helix</keyword>
<feature type="compositionally biased region" description="Basic and acidic residues" evidence="2">
    <location>
        <begin position="404"/>
        <end position="428"/>
    </location>
</feature>
<feature type="compositionally biased region" description="Basic and acidic residues" evidence="2">
    <location>
        <begin position="343"/>
        <end position="352"/>
    </location>
</feature>
<dbReference type="RefSeq" id="WP_100235329.1">
    <property type="nucleotide sequence ID" value="NZ_PGVG01000033.1"/>
</dbReference>
<evidence type="ECO:0000256" key="2">
    <source>
        <dbReference type="SAM" id="MobiDB-lite"/>
    </source>
</evidence>
<dbReference type="OrthoDB" id="8003401at2"/>
<organism evidence="4 5">
    <name type="scientific">Bradyrhizobium forestalis</name>
    <dbReference type="NCBI Taxonomy" id="1419263"/>
    <lineage>
        <taxon>Bacteria</taxon>
        <taxon>Pseudomonadati</taxon>
        <taxon>Pseudomonadota</taxon>
        <taxon>Alphaproteobacteria</taxon>
        <taxon>Hyphomicrobiales</taxon>
        <taxon>Nitrobacteraceae</taxon>
        <taxon>Bradyrhizobium</taxon>
    </lineage>
</organism>
<reference evidence="4 5" key="1">
    <citation type="submission" date="2017-11" db="EMBL/GenBank/DDBJ databases">
        <title>Bradyrhizobium forestalis sp. nov., an efficient nitrogen-fixing bacterium isolated from nodules of forest legume species in the Amazon.</title>
        <authorList>
            <person name="Costa E.M."/>
            <person name="Guimaraes A."/>
            <person name="Carvalho T.S."/>
            <person name="Rodrigues T.L."/>
            <person name="Ribeiro P.R.A."/>
            <person name="Lebbe L."/>
            <person name="Willems A."/>
            <person name="Moreira F.M.S."/>
        </authorList>
    </citation>
    <scope>NUCLEOTIDE SEQUENCE [LARGE SCALE GENOMIC DNA]</scope>
    <source>
        <strain evidence="4 5">INPA54B</strain>
    </source>
</reference>
<evidence type="ECO:0000256" key="1">
    <source>
        <dbReference type="SAM" id="Coils"/>
    </source>
</evidence>
<feature type="coiled-coil region" evidence="1">
    <location>
        <begin position="183"/>
        <end position="256"/>
    </location>
</feature>
<proteinExistence type="predicted"/>
<evidence type="ECO:0000313" key="5">
    <source>
        <dbReference type="Proteomes" id="UP000231194"/>
    </source>
</evidence>
<dbReference type="Proteomes" id="UP000231194">
    <property type="component" value="Unassembled WGS sequence"/>
</dbReference>
<keyword evidence="5" id="KW-1185">Reference proteome</keyword>
<comment type="caution">
    <text evidence="4">The sequence shown here is derived from an EMBL/GenBank/DDBJ whole genome shotgun (WGS) entry which is preliminary data.</text>
</comment>
<feature type="transmembrane region" description="Helical" evidence="3">
    <location>
        <begin position="69"/>
        <end position="89"/>
    </location>
</feature>
<accession>A0A2M8R1N2</accession>
<dbReference type="AlphaFoldDB" id="A0A2M8R1N2"/>
<feature type="region of interest" description="Disordered" evidence="2">
    <location>
        <begin position="401"/>
        <end position="428"/>
    </location>
</feature>
<gene>
    <name evidence="4" type="ORF">CVM73_29790</name>
</gene>